<dbReference type="PANTHER" id="PTHR24346">
    <property type="entry name" value="MAP/MICROTUBULE AFFINITY-REGULATING KINASE"/>
    <property type="match status" value="1"/>
</dbReference>
<reference evidence="4 5" key="1">
    <citation type="journal article" date="2015" name="Fungal Genet. Biol.">
        <title>Evolution of novel wood decay mechanisms in Agaricales revealed by the genome sequences of Fistulina hepatica and Cylindrobasidium torrendii.</title>
        <authorList>
            <person name="Floudas D."/>
            <person name="Held B.W."/>
            <person name="Riley R."/>
            <person name="Nagy L.G."/>
            <person name="Koehler G."/>
            <person name="Ransdell A.S."/>
            <person name="Younus H."/>
            <person name="Chow J."/>
            <person name="Chiniquy J."/>
            <person name="Lipzen A."/>
            <person name="Tritt A."/>
            <person name="Sun H."/>
            <person name="Haridas S."/>
            <person name="LaButti K."/>
            <person name="Ohm R.A."/>
            <person name="Kues U."/>
            <person name="Blanchette R.A."/>
            <person name="Grigoriev I.V."/>
            <person name="Minto R.E."/>
            <person name="Hibbett D.S."/>
        </authorList>
    </citation>
    <scope>NUCLEOTIDE SEQUENCE [LARGE SCALE GENOMIC DNA]</scope>
    <source>
        <strain evidence="4 5">ATCC 64428</strain>
    </source>
</reference>
<proteinExistence type="predicted"/>
<dbReference type="GO" id="GO:0005737">
    <property type="term" value="C:cytoplasm"/>
    <property type="evidence" value="ECO:0007669"/>
    <property type="project" value="TreeGrafter"/>
</dbReference>
<dbReference type="PANTHER" id="PTHR24346:SF30">
    <property type="entry name" value="MATERNAL EMBRYONIC LEUCINE ZIPPER KINASE"/>
    <property type="match status" value="1"/>
</dbReference>
<dbReference type="GO" id="GO:0005524">
    <property type="term" value="F:ATP binding"/>
    <property type="evidence" value="ECO:0007669"/>
    <property type="project" value="UniProtKB-KW"/>
</dbReference>
<keyword evidence="1" id="KW-0547">Nucleotide-binding</keyword>
<feature type="domain" description="Protein kinase" evidence="3">
    <location>
        <begin position="1"/>
        <end position="255"/>
    </location>
</feature>
<sequence length="266" mass="31019">IDATRTFDNKRVFLKRVTRLEEIQVGLRFSSPPLASDPRNHCVPIYEVLQITNDSELYIIVMPMLHEFETPPFDTVAEFVECFRQIIEGVQFMHLHFVTHGDCTLKNIMMDTSMFPHGFHPFLSLWPPDLKNRANFLTRTECWPRYYLTDFGLSNSFDPSRGRPKALVVKGGDRSAPEHRTRKPCNPFPTDVYYIGNMIKTDFLDVSKQLVQECLYSRIRPMNLEFLRPLVMDMTQEDPSKRPTINEVASRYDALWRSLSVGHLRS</sequence>
<evidence type="ECO:0000256" key="1">
    <source>
        <dbReference type="ARBA" id="ARBA00022741"/>
    </source>
</evidence>
<dbReference type="PROSITE" id="PS50011">
    <property type="entry name" value="PROTEIN_KINASE_DOM"/>
    <property type="match status" value="1"/>
</dbReference>
<name>A0A0D7AAL9_9AGAR</name>
<evidence type="ECO:0000256" key="2">
    <source>
        <dbReference type="ARBA" id="ARBA00022840"/>
    </source>
</evidence>
<dbReference type="Gene3D" id="1.10.510.10">
    <property type="entry name" value="Transferase(Phosphotransferase) domain 1"/>
    <property type="match status" value="1"/>
</dbReference>
<feature type="non-terminal residue" evidence="4">
    <location>
        <position position="1"/>
    </location>
</feature>
<accession>A0A0D7AAL9</accession>
<protein>
    <recommendedName>
        <fullName evidence="3">Protein kinase domain-containing protein</fullName>
    </recommendedName>
</protein>
<organism evidence="4 5">
    <name type="scientific">Fistulina hepatica ATCC 64428</name>
    <dbReference type="NCBI Taxonomy" id="1128425"/>
    <lineage>
        <taxon>Eukaryota</taxon>
        <taxon>Fungi</taxon>
        <taxon>Dikarya</taxon>
        <taxon>Basidiomycota</taxon>
        <taxon>Agaricomycotina</taxon>
        <taxon>Agaricomycetes</taxon>
        <taxon>Agaricomycetidae</taxon>
        <taxon>Agaricales</taxon>
        <taxon>Fistulinaceae</taxon>
        <taxon>Fistulina</taxon>
    </lineage>
</organism>
<keyword evidence="5" id="KW-1185">Reference proteome</keyword>
<gene>
    <name evidence="4" type="ORF">FISHEDRAFT_11906</name>
</gene>
<dbReference type="GO" id="GO:0035556">
    <property type="term" value="P:intracellular signal transduction"/>
    <property type="evidence" value="ECO:0007669"/>
    <property type="project" value="TreeGrafter"/>
</dbReference>
<dbReference type="OrthoDB" id="5987198at2759"/>
<evidence type="ECO:0000313" key="4">
    <source>
        <dbReference type="EMBL" id="KIY47449.1"/>
    </source>
</evidence>
<dbReference type="EMBL" id="KN881935">
    <property type="protein sequence ID" value="KIY47449.1"/>
    <property type="molecule type" value="Genomic_DNA"/>
</dbReference>
<feature type="non-terminal residue" evidence="4">
    <location>
        <position position="266"/>
    </location>
</feature>
<keyword evidence="2" id="KW-0067">ATP-binding</keyword>
<evidence type="ECO:0000313" key="5">
    <source>
        <dbReference type="Proteomes" id="UP000054144"/>
    </source>
</evidence>
<dbReference type="InterPro" id="IPR000719">
    <property type="entry name" value="Prot_kinase_dom"/>
</dbReference>
<dbReference type="Proteomes" id="UP000054144">
    <property type="component" value="Unassembled WGS sequence"/>
</dbReference>
<dbReference type="SMART" id="SM00220">
    <property type="entry name" value="S_TKc"/>
    <property type="match status" value="1"/>
</dbReference>
<dbReference type="GO" id="GO:0004674">
    <property type="term" value="F:protein serine/threonine kinase activity"/>
    <property type="evidence" value="ECO:0007669"/>
    <property type="project" value="TreeGrafter"/>
</dbReference>
<evidence type="ECO:0000259" key="3">
    <source>
        <dbReference type="PROSITE" id="PS50011"/>
    </source>
</evidence>
<dbReference type="AlphaFoldDB" id="A0A0D7AAL9"/>
<dbReference type="SUPFAM" id="SSF56112">
    <property type="entry name" value="Protein kinase-like (PK-like)"/>
    <property type="match status" value="1"/>
</dbReference>
<dbReference type="InterPro" id="IPR011009">
    <property type="entry name" value="Kinase-like_dom_sf"/>
</dbReference>